<dbReference type="EMBL" id="CP047656">
    <property type="protein sequence ID" value="QHJ13122.1"/>
    <property type="molecule type" value="Genomic_DNA"/>
</dbReference>
<evidence type="ECO:0000256" key="1">
    <source>
        <dbReference type="PROSITE-ProRule" id="PRU00169"/>
    </source>
</evidence>
<dbReference type="GO" id="GO:0000160">
    <property type="term" value="P:phosphorelay signal transduction system"/>
    <property type="evidence" value="ECO:0007669"/>
    <property type="project" value="InterPro"/>
</dbReference>
<keyword evidence="4" id="KW-1185">Reference proteome</keyword>
<protein>
    <submittedName>
        <fullName evidence="3">Chemotaxis protein CheY</fullName>
    </submittedName>
</protein>
<dbReference type="PANTHER" id="PTHR44520:SF2">
    <property type="entry name" value="RESPONSE REGULATOR RCP1"/>
    <property type="match status" value="1"/>
</dbReference>
<name>A0A857JP18_9ALTE</name>
<dbReference type="Proteomes" id="UP000464524">
    <property type="component" value="Chromosome"/>
</dbReference>
<dbReference type="SUPFAM" id="SSF52172">
    <property type="entry name" value="CheY-like"/>
    <property type="match status" value="1"/>
</dbReference>
<dbReference type="RefSeq" id="WP_160181246.1">
    <property type="nucleotide sequence ID" value="NZ_CP047656.1"/>
</dbReference>
<dbReference type="OrthoDB" id="9796655at2"/>
<dbReference type="PANTHER" id="PTHR44520">
    <property type="entry name" value="RESPONSE REGULATOR RCP1-RELATED"/>
    <property type="match status" value="1"/>
</dbReference>
<evidence type="ECO:0000313" key="4">
    <source>
        <dbReference type="Proteomes" id="UP000464524"/>
    </source>
</evidence>
<gene>
    <name evidence="3" type="ORF">FX988_03381</name>
</gene>
<keyword evidence="1" id="KW-0597">Phosphoprotein</keyword>
<dbReference type="InterPro" id="IPR052893">
    <property type="entry name" value="TCS_response_regulator"/>
</dbReference>
<feature type="domain" description="Response regulatory" evidence="2">
    <location>
        <begin position="5"/>
        <end position="137"/>
    </location>
</feature>
<dbReference type="InterPro" id="IPR011006">
    <property type="entry name" value="CheY-like_superfamily"/>
</dbReference>
<proteinExistence type="predicted"/>
<dbReference type="Gene3D" id="3.40.50.2300">
    <property type="match status" value="1"/>
</dbReference>
<sequence length="141" mass="16551">MKNINVLIVDDSELDRYILRRQLTGLGVEHIVEKDDGSSALDYLKDYDRNYQLFPGKFPPIIIFLDINMPKVNGFDFLDEFAKIRRQFDFRSCVVAMYSSSERTEDKERALKYEFVSRYLVKGEITESYLDETLQALNKSN</sequence>
<dbReference type="InterPro" id="IPR001789">
    <property type="entry name" value="Sig_transdc_resp-reg_receiver"/>
</dbReference>
<dbReference type="PROSITE" id="PS50110">
    <property type="entry name" value="RESPONSE_REGULATORY"/>
    <property type="match status" value="1"/>
</dbReference>
<evidence type="ECO:0000313" key="3">
    <source>
        <dbReference type="EMBL" id="QHJ13122.1"/>
    </source>
</evidence>
<feature type="modified residue" description="4-aspartylphosphate" evidence="1">
    <location>
        <position position="66"/>
    </location>
</feature>
<reference evidence="3 4" key="1">
    <citation type="submission" date="2019-12" db="EMBL/GenBank/DDBJ databases">
        <title>Genome sequencing and assembly of endphytes of Porphyra tenera.</title>
        <authorList>
            <person name="Park J.M."/>
            <person name="Shin R."/>
            <person name="Jo S.H."/>
        </authorList>
    </citation>
    <scope>NUCLEOTIDE SEQUENCE [LARGE SCALE GENOMIC DNA]</scope>
    <source>
        <strain evidence="3 4">GPM4</strain>
    </source>
</reference>
<evidence type="ECO:0000259" key="2">
    <source>
        <dbReference type="PROSITE" id="PS50110"/>
    </source>
</evidence>
<dbReference type="KEGG" id="pmes:FX988_03381"/>
<dbReference type="SMART" id="SM00448">
    <property type="entry name" value="REC"/>
    <property type="match status" value="1"/>
</dbReference>
<organism evidence="3 4">
    <name type="scientific">Paraglaciecola mesophila</name>
    <dbReference type="NCBI Taxonomy" id="197222"/>
    <lineage>
        <taxon>Bacteria</taxon>
        <taxon>Pseudomonadati</taxon>
        <taxon>Pseudomonadota</taxon>
        <taxon>Gammaproteobacteria</taxon>
        <taxon>Alteromonadales</taxon>
        <taxon>Alteromonadaceae</taxon>
        <taxon>Paraglaciecola</taxon>
    </lineage>
</organism>
<accession>A0A857JP18</accession>
<dbReference type="Pfam" id="PF00072">
    <property type="entry name" value="Response_reg"/>
    <property type="match status" value="1"/>
</dbReference>
<dbReference type="AlphaFoldDB" id="A0A857JP18"/>